<dbReference type="EMBL" id="JAKLMC020000016">
    <property type="protein sequence ID" value="KAK5952255.1"/>
    <property type="molecule type" value="Genomic_DNA"/>
</dbReference>
<name>A0AAN8EEF1_9EURO</name>
<feature type="compositionally biased region" description="Basic and acidic residues" evidence="6">
    <location>
        <begin position="37"/>
        <end position="47"/>
    </location>
</feature>
<feature type="transmembrane region" description="Helical" evidence="7">
    <location>
        <begin position="190"/>
        <end position="216"/>
    </location>
</feature>
<dbReference type="InterPro" id="IPR036259">
    <property type="entry name" value="MFS_trans_sf"/>
</dbReference>
<evidence type="ECO:0000313" key="10">
    <source>
        <dbReference type="Proteomes" id="UP001316803"/>
    </source>
</evidence>
<dbReference type="Proteomes" id="UP001316803">
    <property type="component" value="Unassembled WGS sequence"/>
</dbReference>
<accession>A0AAN8EEF1</accession>
<evidence type="ECO:0000256" key="3">
    <source>
        <dbReference type="ARBA" id="ARBA00022692"/>
    </source>
</evidence>
<dbReference type="PANTHER" id="PTHR23502:SF68">
    <property type="entry name" value="MULTIDRUG TRANSPORTER, PUTATIVE (AFU_ORTHOLOGUE AFUA_3G01120)-RELATED"/>
    <property type="match status" value="1"/>
</dbReference>
<evidence type="ECO:0000256" key="6">
    <source>
        <dbReference type="SAM" id="MobiDB-lite"/>
    </source>
</evidence>
<dbReference type="CDD" id="cd17323">
    <property type="entry name" value="MFS_Tpo1_MDR_like"/>
    <property type="match status" value="1"/>
</dbReference>
<dbReference type="PROSITE" id="PS50850">
    <property type="entry name" value="MFS"/>
    <property type="match status" value="1"/>
</dbReference>
<keyword evidence="3 7" id="KW-0812">Transmembrane</keyword>
<keyword evidence="5 7" id="KW-0472">Membrane</keyword>
<organism evidence="9 10">
    <name type="scientific">Knufia fluminis</name>
    <dbReference type="NCBI Taxonomy" id="191047"/>
    <lineage>
        <taxon>Eukaryota</taxon>
        <taxon>Fungi</taxon>
        <taxon>Dikarya</taxon>
        <taxon>Ascomycota</taxon>
        <taxon>Pezizomycotina</taxon>
        <taxon>Eurotiomycetes</taxon>
        <taxon>Chaetothyriomycetidae</taxon>
        <taxon>Chaetothyriales</taxon>
        <taxon>Trichomeriaceae</taxon>
        <taxon>Knufia</taxon>
    </lineage>
</organism>
<feature type="transmembrane region" description="Helical" evidence="7">
    <location>
        <begin position="469"/>
        <end position="490"/>
    </location>
</feature>
<feature type="transmembrane region" description="Helical" evidence="7">
    <location>
        <begin position="96"/>
        <end position="120"/>
    </location>
</feature>
<feature type="transmembrane region" description="Helical" evidence="7">
    <location>
        <begin position="165"/>
        <end position="184"/>
    </location>
</feature>
<feature type="transmembrane region" description="Helical" evidence="7">
    <location>
        <begin position="223"/>
        <end position="241"/>
    </location>
</feature>
<evidence type="ECO:0000256" key="5">
    <source>
        <dbReference type="ARBA" id="ARBA00023136"/>
    </source>
</evidence>
<feature type="region of interest" description="Disordered" evidence="6">
    <location>
        <begin position="1"/>
        <end position="49"/>
    </location>
</feature>
<dbReference type="InterPro" id="IPR020846">
    <property type="entry name" value="MFS_dom"/>
</dbReference>
<dbReference type="SUPFAM" id="SSF103473">
    <property type="entry name" value="MFS general substrate transporter"/>
    <property type="match status" value="1"/>
</dbReference>
<reference evidence="9 10" key="1">
    <citation type="submission" date="2022-12" db="EMBL/GenBank/DDBJ databases">
        <title>Genomic features and morphological characterization of a novel Knufia sp. strain isolated from spacecraft assembly facility.</title>
        <authorList>
            <person name="Teixeira M."/>
            <person name="Chander A.M."/>
            <person name="Stajich J.E."/>
            <person name="Venkateswaran K."/>
        </authorList>
    </citation>
    <scope>NUCLEOTIDE SEQUENCE [LARGE SCALE GENOMIC DNA]</scope>
    <source>
        <strain evidence="9 10">FJI-L2-BK-P2</strain>
    </source>
</reference>
<evidence type="ECO:0000256" key="7">
    <source>
        <dbReference type="SAM" id="Phobius"/>
    </source>
</evidence>
<protein>
    <recommendedName>
        <fullName evidence="8">Major facilitator superfamily (MFS) profile domain-containing protein</fullName>
    </recommendedName>
</protein>
<feature type="transmembrane region" description="Helical" evidence="7">
    <location>
        <begin position="502"/>
        <end position="522"/>
    </location>
</feature>
<proteinExistence type="inferred from homology"/>
<dbReference type="AlphaFoldDB" id="A0AAN8EEF1"/>
<dbReference type="Gene3D" id="1.20.1250.20">
    <property type="entry name" value="MFS general substrate transporter like domains"/>
    <property type="match status" value="1"/>
</dbReference>
<feature type="domain" description="Major facilitator superfamily (MFS) profile" evidence="8">
    <location>
        <begin position="98"/>
        <end position="528"/>
    </location>
</feature>
<evidence type="ECO:0000259" key="8">
    <source>
        <dbReference type="PROSITE" id="PS50850"/>
    </source>
</evidence>
<evidence type="ECO:0000313" key="9">
    <source>
        <dbReference type="EMBL" id="KAK5952255.1"/>
    </source>
</evidence>
<feature type="compositionally biased region" description="Low complexity" evidence="6">
    <location>
        <begin position="18"/>
        <end position="36"/>
    </location>
</feature>
<feature type="transmembrane region" description="Helical" evidence="7">
    <location>
        <begin position="434"/>
        <end position="457"/>
    </location>
</feature>
<dbReference type="Pfam" id="PF07690">
    <property type="entry name" value="MFS_1"/>
    <property type="match status" value="1"/>
</dbReference>
<comment type="subcellular location">
    <subcellularLocation>
        <location evidence="1">Membrane</location>
        <topology evidence="1">Multi-pass membrane protein</topology>
    </subcellularLocation>
</comment>
<feature type="transmembrane region" description="Helical" evidence="7">
    <location>
        <begin position="365"/>
        <end position="386"/>
    </location>
</feature>
<dbReference type="InterPro" id="IPR011701">
    <property type="entry name" value="MFS"/>
</dbReference>
<comment type="similarity">
    <text evidence="2">Belongs to the major facilitator superfamily.</text>
</comment>
<feature type="transmembrane region" description="Helical" evidence="7">
    <location>
        <begin position="407"/>
        <end position="428"/>
    </location>
</feature>
<gene>
    <name evidence="9" type="ORF">OHC33_006728</name>
</gene>
<dbReference type="PANTHER" id="PTHR23502">
    <property type="entry name" value="MAJOR FACILITATOR SUPERFAMILY"/>
    <property type="match status" value="1"/>
</dbReference>
<feature type="transmembrane region" description="Helical" evidence="7">
    <location>
        <begin position="132"/>
        <end position="153"/>
    </location>
</feature>
<keyword evidence="4 7" id="KW-1133">Transmembrane helix</keyword>
<evidence type="ECO:0000256" key="2">
    <source>
        <dbReference type="ARBA" id="ARBA00008335"/>
    </source>
</evidence>
<comment type="caution">
    <text evidence="9">The sequence shown here is derived from an EMBL/GenBank/DDBJ whole genome shotgun (WGS) entry which is preliminary data.</text>
</comment>
<feature type="transmembrane region" description="Helical" evidence="7">
    <location>
        <begin position="322"/>
        <end position="345"/>
    </location>
</feature>
<dbReference type="GO" id="GO:0016020">
    <property type="term" value="C:membrane"/>
    <property type="evidence" value="ECO:0007669"/>
    <property type="project" value="UniProtKB-SubCell"/>
</dbReference>
<dbReference type="GO" id="GO:0022857">
    <property type="term" value="F:transmembrane transporter activity"/>
    <property type="evidence" value="ECO:0007669"/>
    <property type="project" value="InterPro"/>
</dbReference>
<feature type="transmembrane region" description="Helical" evidence="7">
    <location>
        <begin position="253"/>
        <end position="272"/>
    </location>
</feature>
<keyword evidence="10" id="KW-1185">Reference proteome</keyword>
<evidence type="ECO:0000256" key="1">
    <source>
        <dbReference type="ARBA" id="ARBA00004141"/>
    </source>
</evidence>
<dbReference type="FunFam" id="1.20.1250.20:FF:000011">
    <property type="entry name" value="MFS multidrug transporter, putative"/>
    <property type="match status" value="1"/>
</dbReference>
<evidence type="ECO:0000256" key="4">
    <source>
        <dbReference type="ARBA" id="ARBA00022989"/>
    </source>
</evidence>
<sequence>MSGEPEKPTSAGENVQNTRRSTSSSRRTATTAPPSSHDAHPDADVEKGVPVIDTTEDADTKGPIERVISASASNVVDWTDSSDPRRPINWTVKKKWTNCAIISILTFLTPLASSMVAPAVPLMMRDFQSTDSTLASFIVSIYILGYAIGPLFIAPMSEIYGRLPVYHICNLLFVVWNLACALAPDLGSLLAFRLLAGIAGSCPITIFAGSVADVFIQEKRGGAMAICALGPLIGPVIGPVAGGFLAEAAGWRWVYWLITIVSGVTAAFSITFQRETYEPVLLQRLTNKLKKETGNEKLKSKLDSGISKKDFFIRAIVRPTKMLIFSPIVLALSIYMAVVYGYLYLLFTTLTPVYEEVYGFGPGPVGLVFLGIGIGSMLGLVVFGALSDRLLKRLTAKNGTGEMKPEYRLPPLLPGCLFIPIGLFWYGWSVEKQIHWIMGIIGTLWVGFGMLATFMPIQTYLVDAFTVHAASAIAANTVLRSLVGAFLPLAGPKMYATLGYGWGNSLLAFIALLISPIAWIFYRYGEVIRKKYAVEF</sequence>